<reference evidence="1 2" key="1">
    <citation type="submission" date="2018-03" db="EMBL/GenBank/DDBJ databases">
        <title>Blue discolouration in mozzarella cheese caused by Pseudomonas fluorescens.</title>
        <authorList>
            <person name="Chiesa F."/>
            <person name="Dalmasso A."/>
            <person name="Lomonaco S."/>
        </authorList>
    </citation>
    <scope>NUCLEOTIDE SEQUENCE [LARGE SCALE GENOMIC DNA]</scope>
    <source>
        <strain evidence="1 2">11293</strain>
    </source>
</reference>
<evidence type="ECO:0000313" key="2">
    <source>
        <dbReference type="Proteomes" id="UP000239731"/>
    </source>
</evidence>
<comment type="caution">
    <text evidence="1">The sequence shown here is derived from an EMBL/GenBank/DDBJ whole genome shotgun (WGS) entry which is preliminary data.</text>
</comment>
<dbReference type="EMBL" id="PVUH01000023">
    <property type="protein sequence ID" value="PRW85784.1"/>
    <property type="molecule type" value="Genomic_DNA"/>
</dbReference>
<dbReference type="Proteomes" id="UP000239731">
    <property type="component" value="Unassembled WGS sequence"/>
</dbReference>
<accession>A0A2T0HRS1</accession>
<proteinExistence type="predicted"/>
<gene>
    <name evidence="1" type="ORF">C7A10_26260</name>
</gene>
<protein>
    <submittedName>
        <fullName evidence="1">Uncharacterized protein</fullName>
    </submittedName>
</protein>
<sequence>MALRFPTEFFSSCFGQHDNNHRPLQEVLHSWQKLSAKVPHMAAITLPFRAMRAYYSQLFRGQMDMSKNLTLVTAQEPPPL</sequence>
<evidence type="ECO:0000313" key="1">
    <source>
        <dbReference type="EMBL" id="PRW85784.1"/>
    </source>
</evidence>
<organism evidence="1 2">
    <name type="scientific">Pseudomonas fluorescens</name>
    <dbReference type="NCBI Taxonomy" id="294"/>
    <lineage>
        <taxon>Bacteria</taxon>
        <taxon>Pseudomonadati</taxon>
        <taxon>Pseudomonadota</taxon>
        <taxon>Gammaproteobacteria</taxon>
        <taxon>Pseudomonadales</taxon>
        <taxon>Pseudomonadaceae</taxon>
        <taxon>Pseudomonas</taxon>
    </lineage>
</organism>
<name>A0A2T0HRS1_PSEFL</name>
<dbReference type="AlphaFoldDB" id="A0A2T0HRS1"/>